<dbReference type="SUPFAM" id="SSF51735">
    <property type="entry name" value="NAD(P)-binding Rossmann-fold domains"/>
    <property type="match status" value="1"/>
</dbReference>
<dbReference type="InterPro" id="IPR029036">
    <property type="entry name" value="P5CR_dimer"/>
</dbReference>
<dbReference type="UniPathway" id="UPA00098">
    <property type="reaction ID" value="UER00361"/>
</dbReference>
<feature type="domain" description="Pyrroline-5-carboxylate reductase dimerisation" evidence="5">
    <location>
        <begin position="179"/>
        <end position="275"/>
    </location>
</feature>
<evidence type="ECO:0000256" key="2">
    <source>
        <dbReference type="HAMAP-Rule" id="MF_01925"/>
    </source>
</evidence>
<dbReference type="Gene3D" id="3.40.50.720">
    <property type="entry name" value="NAD(P)-binding Rossmann-like Domain"/>
    <property type="match status" value="1"/>
</dbReference>
<sequence>MNVHLISGFIPASDQYKRQTMVQIGVIGTGSMGGMLVRTFIESRAAAPEEIIAYNRTTSRATALSRETGIRIGRDCQDVAREAGVVFLCVRPCEVKDVLRELGDALSSQILLISIAAEVPLADLHAWTDARVVRVIPTLTSEVLKGASLVAFGERATAADRDLVRTLLKAIGRAVEVEEEAFELLTLLTSCGPAFIAAMMKEFAAAAVRRGAVSPALADLLVTETLAGTAGLLEKEESSFDEVISRVATEGGITAKGVAVISEEGPRVFDAMIAAALGEEE</sequence>
<keyword evidence="2" id="KW-0560">Oxidoreductase</keyword>
<dbReference type="GO" id="GO:0004735">
    <property type="term" value="F:pyrroline-5-carboxylate reductase activity"/>
    <property type="evidence" value="ECO:0007669"/>
    <property type="project" value="UniProtKB-UniRule"/>
</dbReference>
<comment type="catalytic activity">
    <reaction evidence="2">
        <text>L-proline + NADP(+) = (S)-1-pyrroline-5-carboxylate + NADPH + 2 H(+)</text>
        <dbReference type="Rhea" id="RHEA:14109"/>
        <dbReference type="ChEBI" id="CHEBI:15378"/>
        <dbReference type="ChEBI" id="CHEBI:17388"/>
        <dbReference type="ChEBI" id="CHEBI:57783"/>
        <dbReference type="ChEBI" id="CHEBI:58349"/>
        <dbReference type="ChEBI" id="CHEBI:60039"/>
        <dbReference type="EC" id="1.5.1.2"/>
    </reaction>
</comment>
<dbReference type="KEGG" id="mfk:E2N92_13090"/>
<dbReference type="Pfam" id="PF03807">
    <property type="entry name" value="F420_oxidored"/>
    <property type="match status" value="1"/>
</dbReference>
<gene>
    <name evidence="2" type="primary">proC</name>
    <name evidence="6" type="ORF">E2N92_13090</name>
</gene>
<evidence type="ECO:0000259" key="4">
    <source>
        <dbReference type="Pfam" id="PF03807"/>
    </source>
</evidence>
<name>A0A8G1EHS4_9EURY</name>
<evidence type="ECO:0000259" key="5">
    <source>
        <dbReference type="Pfam" id="PF14748"/>
    </source>
</evidence>
<proteinExistence type="inferred from homology"/>
<dbReference type="Pfam" id="PF14748">
    <property type="entry name" value="P5CR_dimer"/>
    <property type="match status" value="1"/>
</dbReference>
<reference evidence="6" key="2">
    <citation type="submission" date="2019-03" db="EMBL/GenBank/DDBJ databases">
        <authorList>
            <person name="Chen S.-C."/>
            <person name="Wu S.-Y."/>
            <person name="Lai M.-C."/>
        </authorList>
    </citation>
    <scope>NUCLEOTIDE SEQUENCE</scope>
    <source>
        <strain evidence="6">ML15</strain>
    </source>
</reference>
<keyword evidence="2" id="KW-0641">Proline biosynthesis</keyword>
<evidence type="ECO:0000256" key="1">
    <source>
        <dbReference type="ARBA" id="ARBA00005525"/>
    </source>
</evidence>
<dbReference type="AlphaFoldDB" id="A0A8G1EHS4"/>
<dbReference type="EMBL" id="CP037968">
    <property type="protein sequence ID" value="QYZ80297.1"/>
    <property type="molecule type" value="Genomic_DNA"/>
</dbReference>
<dbReference type="GO" id="GO:0005737">
    <property type="term" value="C:cytoplasm"/>
    <property type="evidence" value="ECO:0007669"/>
    <property type="project" value="UniProtKB-SubCell"/>
</dbReference>
<dbReference type="InterPro" id="IPR008927">
    <property type="entry name" value="6-PGluconate_DH-like_C_sf"/>
</dbReference>
<comment type="pathway">
    <text evidence="2">Amino-acid biosynthesis; L-proline biosynthesis; L-proline from L-glutamate 5-semialdehyde: step 1/1.</text>
</comment>
<dbReference type="PIRSF" id="PIRSF000193">
    <property type="entry name" value="Pyrrol-5-carb_rd"/>
    <property type="match status" value="1"/>
</dbReference>
<feature type="binding site" evidence="3">
    <location>
        <begin position="27"/>
        <end position="32"/>
    </location>
    <ligand>
        <name>NADP(+)</name>
        <dbReference type="ChEBI" id="CHEBI:58349"/>
    </ligand>
</feature>
<evidence type="ECO:0000313" key="7">
    <source>
        <dbReference type="Proteomes" id="UP000826709"/>
    </source>
</evidence>
<keyword evidence="2 3" id="KW-0521">NADP</keyword>
<keyword evidence="2" id="KW-0963">Cytoplasm</keyword>
<reference evidence="6" key="1">
    <citation type="journal article" date="2005" name="Int. J. Syst. Evol. Microbiol.">
        <title>Methanofollis formosanus sp. nov., isolated from a fish pond.</title>
        <authorList>
            <person name="Wu S.Y."/>
            <person name="Chen S.C."/>
            <person name="Lai M.C."/>
        </authorList>
    </citation>
    <scope>NUCLEOTIDE SEQUENCE</scope>
    <source>
        <strain evidence="6">ML15</strain>
    </source>
</reference>
<keyword evidence="2" id="KW-0028">Amino-acid biosynthesis</keyword>
<dbReference type="Gene3D" id="1.10.3730.10">
    <property type="entry name" value="ProC C-terminal domain-like"/>
    <property type="match status" value="1"/>
</dbReference>
<dbReference type="InterPro" id="IPR000304">
    <property type="entry name" value="Pyrroline-COOH_reductase"/>
</dbReference>
<comment type="subcellular location">
    <subcellularLocation>
        <location evidence="2">Cytoplasm</location>
    </subcellularLocation>
</comment>
<dbReference type="GO" id="GO:0055129">
    <property type="term" value="P:L-proline biosynthetic process"/>
    <property type="evidence" value="ECO:0007669"/>
    <property type="project" value="UniProtKB-UniRule"/>
</dbReference>
<comment type="similarity">
    <text evidence="1 2">Belongs to the pyrroline-5-carboxylate reductase family.</text>
</comment>
<dbReference type="InterPro" id="IPR028939">
    <property type="entry name" value="P5C_Rdtase_cat_N"/>
</dbReference>
<dbReference type="HAMAP" id="MF_01925">
    <property type="entry name" value="P5C_reductase"/>
    <property type="match status" value="1"/>
</dbReference>
<keyword evidence="7" id="KW-1185">Reference proteome</keyword>
<protein>
    <recommendedName>
        <fullName evidence="2">Pyrroline-5-carboxylate reductase</fullName>
        <shortName evidence="2">P5C reductase</shortName>
        <shortName evidence="2">P5CR</shortName>
        <ecNumber evidence="2">1.5.1.2</ecNumber>
    </recommendedName>
    <alternativeName>
        <fullName evidence="2">PCA reductase</fullName>
    </alternativeName>
</protein>
<accession>A0A8G1EHS4</accession>
<dbReference type="PANTHER" id="PTHR11645">
    <property type="entry name" value="PYRROLINE-5-CARBOXYLATE REDUCTASE"/>
    <property type="match status" value="1"/>
</dbReference>
<dbReference type="Proteomes" id="UP000826709">
    <property type="component" value="Chromosome"/>
</dbReference>
<dbReference type="PANTHER" id="PTHR11645:SF53">
    <property type="entry name" value="PYRROLINE-5-CARBOXYLATE REDUCTASE 3"/>
    <property type="match status" value="1"/>
</dbReference>
<comment type="function">
    <text evidence="2">Catalyzes the reduction of 1-pyrroline-5-carboxylate (PCA) to L-proline.</text>
</comment>
<comment type="catalytic activity">
    <reaction evidence="2">
        <text>L-proline + NAD(+) = (S)-1-pyrroline-5-carboxylate + NADH + 2 H(+)</text>
        <dbReference type="Rhea" id="RHEA:14105"/>
        <dbReference type="ChEBI" id="CHEBI:15378"/>
        <dbReference type="ChEBI" id="CHEBI:17388"/>
        <dbReference type="ChEBI" id="CHEBI:57540"/>
        <dbReference type="ChEBI" id="CHEBI:57945"/>
        <dbReference type="ChEBI" id="CHEBI:60039"/>
        <dbReference type="EC" id="1.5.1.2"/>
    </reaction>
</comment>
<evidence type="ECO:0000313" key="6">
    <source>
        <dbReference type="EMBL" id="QYZ80297.1"/>
    </source>
</evidence>
<dbReference type="SUPFAM" id="SSF48179">
    <property type="entry name" value="6-phosphogluconate dehydrogenase C-terminal domain-like"/>
    <property type="match status" value="1"/>
</dbReference>
<organism evidence="6 7">
    <name type="scientific">Methanofollis formosanus</name>
    <dbReference type="NCBI Taxonomy" id="299308"/>
    <lineage>
        <taxon>Archaea</taxon>
        <taxon>Methanobacteriati</taxon>
        <taxon>Methanobacteriota</taxon>
        <taxon>Stenosarchaea group</taxon>
        <taxon>Methanomicrobia</taxon>
        <taxon>Methanomicrobiales</taxon>
        <taxon>Methanomicrobiaceae</taxon>
        <taxon>Methanofollis</taxon>
    </lineage>
</organism>
<dbReference type="InterPro" id="IPR036291">
    <property type="entry name" value="NAD(P)-bd_dom_sf"/>
</dbReference>
<feature type="domain" description="Pyrroline-5-carboxylate reductase catalytic N-terminal" evidence="4">
    <location>
        <begin position="23"/>
        <end position="117"/>
    </location>
</feature>
<dbReference type="EC" id="1.5.1.2" evidence="2"/>
<evidence type="ECO:0000256" key="3">
    <source>
        <dbReference type="PIRSR" id="PIRSR000193-1"/>
    </source>
</evidence>